<dbReference type="SMART" id="SM00404">
    <property type="entry name" value="PTPc_motif"/>
    <property type="match status" value="1"/>
</dbReference>
<dbReference type="Gene3D" id="3.90.190.10">
    <property type="entry name" value="Protein tyrosine phosphatase superfamily"/>
    <property type="match status" value="1"/>
</dbReference>
<dbReference type="SMART" id="SM00195">
    <property type="entry name" value="DSPc"/>
    <property type="match status" value="1"/>
</dbReference>
<name>A0A507FMZ1_9FUNG</name>
<reference evidence="4 5" key="1">
    <citation type="journal article" date="2019" name="Sci. Rep.">
        <title>Comparative genomics of chytrid fungi reveal insights into the obligate biotrophic and pathogenic lifestyle of Synchytrium endobioticum.</title>
        <authorList>
            <person name="van de Vossenberg B.T.L.H."/>
            <person name="Warris S."/>
            <person name="Nguyen H.D.T."/>
            <person name="van Gent-Pelzer M.P.E."/>
            <person name="Joly D.L."/>
            <person name="van de Geest H.C."/>
            <person name="Bonants P.J.M."/>
            <person name="Smith D.S."/>
            <person name="Levesque C.A."/>
            <person name="van der Lee T.A.J."/>
        </authorList>
    </citation>
    <scope>NUCLEOTIDE SEQUENCE [LARGE SCALE GENOMIC DNA]</scope>
    <source>
        <strain evidence="4 5">CBS 675.73</strain>
    </source>
</reference>
<feature type="domain" description="Tyrosine specific protein phosphatases" evidence="3">
    <location>
        <begin position="215"/>
        <end position="274"/>
    </location>
</feature>
<feature type="region of interest" description="Disordered" evidence="2">
    <location>
        <begin position="513"/>
        <end position="573"/>
    </location>
</feature>
<dbReference type="InterPro" id="IPR029021">
    <property type="entry name" value="Prot-tyrosine_phosphatase-like"/>
</dbReference>
<keyword evidence="5" id="KW-1185">Reference proteome</keyword>
<feature type="compositionally biased region" description="Low complexity" evidence="2">
    <location>
        <begin position="446"/>
        <end position="459"/>
    </location>
</feature>
<accession>A0A507FMZ1</accession>
<evidence type="ECO:0000313" key="5">
    <source>
        <dbReference type="Proteomes" id="UP000320333"/>
    </source>
</evidence>
<dbReference type="InterPro" id="IPR003595">
    <property type="entry name" value="Tyr_Pase_cat"/>
</dbReference>
<proteinExistence type="predicted"/>
<dbReference type="GO" id="GO:0004725">
    <property type="term" value="F:protein tyrosine phosphatase activity"/>
    <property type="evidence" value="ECO:0007669"/>
    <property type="project" value="InterPro"/>
</dbReference>
<dbReference type="OrthoDB" id="2017893at2759"/>
<dbReference type="PROSITE" id="PS00383">
    <property type="entry name" value="TYR_PHOSPHATASE_1"/>
    <property type="match status" value="1"/>
</dbReference>
<evidence type="ECO:0000256" key="2">
    <source>
        <dbReference type="SAM" id="MobiDB-lite"/>
    </source>
</evidence>
<dbReference type="PRINTS" id="PR00700">
    <property type="entry name" value="PRTYPHPHTASE"/>
</dbReference>
<dbReference type="InterPro" id="IPR016130">
    <property type="entry name" value="Tyr_Pase_AS"/>
</dbReference>
<protein>
    <recommendedName>
        <fullName evidence="3">Tyrosine specific protein phosphatases domain-containing protein</fullName>
    </recommendedName>
</protein>
<dbReference type="Pfam" id="PF22785">
    <property type="entry name" value="Tc-R-P"/>
    <property type="match status" value="1"/>
</dbReference>
<dbReference type="InterPro" id="IPR000387">
    <property type="entry name" value="Tyr_Pase_dom"/>
</dbReference>
<gene>
    <name evidence="4" type="ORF">CcCBS67573_g01134</name>
</gene>
<dbReference type="PROSITE" id="PS50056">
    <property type="entry name" value="TYR_PHOSPHATASE_2"/>
    <property type="match status" value="1"/>
</dbReference>
<organism evidence="4 5">
    <name type="scientific">Chytriomyces confervae</name>
    <dbReference type="NCBI Taxonomy" id="246404"/>
    <lineage>
        <taxon>Eukaryota</taxon>
        <taxon>Fungi</taxon>
        <taxon>Fungi incertae sedis</taxon>
        <taxon>Chytridiomycota</taxon>
        <taxon>Chytridiomycota incertae sedis</taxon>
        <taxon>Chytridiomycetes</taxon>
        <taxon>Chytridiales</taxon>
        <taxon>Chytriomycetaceae</taxon>
        <taxon>Chytriomyces</taxon>
    </lineage>
</organism>
<comment type="caution">
    <text evidence="4">The sequence shown here is derived from an EMBL/GenBank/DDBJ whole genome shotgun (WGS) entry which is preliminary data.</text>
</comment>
<dbReference type="AlphaFoldDB" id="A0A507FMZ1"/>
<evidence type="ECO:0000256" key="1">
    <source>
        <dbReference type="ARBA" id="ARBA00022801"/>
    </source>
</evidence>
<feature type="region of interest" description="Disordered" evidence="2">
    <location>
        <begin position="415"/>
        <end position="494"/>
    </location>
</feature>
<dbReference type="InterPro" id="IPR020422">
    <property type="entry name" value="TYR_PHOSPHATASE_DUAL_dom"/>
</dbReference>
<dbReference type="InterPro" id="IPR050561">
    <property type="entry name" value="PTP"/>
</dbReference>
<dbReference type="Proteomes" id="UP000320333">
    <property type="component" value="Unassembled WGS sequence"/>
</dbReference>
<dbReference type="STRING" id="246404.A0A507FMZ1"/>
<evidence type="ECO:0000313" key="4">
    <source>
        <dbReference type="EMBL" id="TPX77622.1"/>
    </source>
</evidence>
<dbReference type="EMBL" id="QEAP01000017">
    <property type="protein sequence ID" value="TPX77622.1"/>
    <property type="molecule type" value="Genomic_DNA"/>
</dbReference>
<sequence>MQSVMVDGRTDDAVIAYALRHIQTGGSPLAATQLPDPPMRNYPMNGYGQEGQSHVDGLNQAQGLQTLNANNSNSSNLPWHFSWIDSDSMIGGCSAPTERKHWKAFRDAGVGLVVNLTESPVSPPRKHVRTLGDGDLLFGASSVWDDLGTGSESAFTSCPEYTGSCTKCGHVDEVYDADLFRDVAVDAISGASEAAMSVLFLPIPDGSVPRFEQIDIFLKESAAAISAGKKVIVHCQAGVGRTGTFLAIYLINKYKFDPVTAISVLRRYRPQSLQFHSTDWQVDPFRLHPEPKAYNRNMVQERFVERWWHVTVREQRRASVSRGIGSNAPGGGDIAPAHEDARVAEFAQHKNRRRATVVVEGTRIIPDETNESGVPERKPGGKNRRRNNTDSNGATYEGFVEYLIALSKQQQNQHLLQPLQQQQHQQPLQTLSENPVDGDASTLDNNQSILSSSLSAINAYPTPPRSSEISTPTKPVKYAHTASIPPSQSVGQLSQSLLTTQSGFPGAHVLESTQHTSQLSSSLTESLSKLSTSLPPPIHHPYSRSSVAAAAGSYQRKRHPKPHLTSPGQMSNVPKGSAFNISSFLLKMIDQQLDSKFSAYVNPCIVNASHAARSAAELKLPIVNDSIVGKLVQASGTSVPVDTKTSATYCYGCRGVVSVGPEIVVQQQQPLSTQSAGAVPTAVWPLLVPFPKRGDEAGAVLLSSSGLNGNGLSNNASLVPPKSPTSPQASAVDSLLMMSGIGGGGGGTFAAQNKVYSRNATESWRGPFGAGAVKFTEHTDSSASLGVFGEDMDLDLDVDSRLNVLPTSPVGSFVVGSVTSELNGAVEALKLEEVQRREISLAVRNRVV</sequence>
<feature type="region of interest" description="Disordered" evidence="2">
    <location>
        <begin position="357"/>
        <end position="393"/>
    </location>
</feature>
<dbReference type="InterPro" id="IPR000242">
    <property type="entry name" value="PTP_cat"/>
</dbReference>
<dbReference type="PANTHER" id="PTHR23339">
    <property type="entry name" value="TYROSINE SPECIFIC PROTEIN PHOSPHATASE AND DUAL SPECIFICITY PROTEIN PHOSPHATASE"/>
    <property type="match status" value="1"/>
</dbReference>
<feature type="compositionally biased region" description="Low complexity" evidence="2">
    <location>
        <begin position="513"/>
        <end position="533"/>
    </location>
</feature>
<evidence type="ECO:0000259" key="3">
    <source>
        <dbReference type="PROSITE" id="PS50056"/>
    </source>
</evidence>
<dbReference type="SUPFAM" id="SSF52799">
    <property type="entry name" value="(Phosphotyrosine protein) phosphatases II"/>
    <property type="match status" value="1"/>
</dbReference>
<feature type="compositionally biased region" description="Low complexity" evidence="2">
    <location>
        <begin position="415"/>
        <end position="429"/>
    </location>
</feature>
<keyword evidence="1" id="KW-0378">Hydrolase</keyword>